<evidence type="ECO:0000259" key="4">
    <source>
        <dbReference type="SMART" id="SM00922"/>
    </source>
</evidence>
<feature type="domain" description="Mandelate racemase/muconate lactonizing enzyme C-terminal" evidence="4">
    <location>
        <begin position="156"/>
        <end position="252"/>
    </location>
</feature>
<dbReference type="InterPro" id="IPR029017">
    <property type="entry name" value="Enolase-like_N"/>
</dbReference>
<dbReference type="Pfam" id="PF13378">
    <property type="entry name" value="MR_MLE_C"/>
    <property type="match status" value="1"/>
</dbReference>
<dbReference type="Gene3D" id="3.30.390.10">
    <property type="entry name" value="Enolase-like, N-terminal domain"/>
    <property type="match status" value="1"/>
</dbReference>
<dbReference type="Proteomes" id="UP000281128">
    <property type="component" value="Unassembled WGS sequence"/>
</dbReference>
<sequence>MGGPQLKITQISAYAVRIPLARKGTFTRAERTHADRTIVVLETDTGLRGVGETRGTGAADIINTRFAPALAGQPVADRRALRRLCIPDAFDHGYPEQLVDANAYTAIDLAVWDVTGKAAKMPLHALLGGKVRERAPFVAYDYVVDADKATSPAATARAMADQAEAAIARSGASVFEFKVGVYPLAHDIAAAHAVRDRLGPDVGIAIDANMGWSADEARTFLTATRDVGFENVEEPVADLTEMNRLARAFGVPVSSHCFNLDALKPHDAVTGCVADLHSLGGLEAWRNHAIRAHALGKRPWFRSVWELGISWAAMCHFMVAVPEVQRPAQALFNWIDEDLVLGDKWDVRDGGVAPPDAPGLGVELDEAALEKFTV</sequence>
<dbReference type="EMBL" id="RAPE01000005">
    <property type="protein sequence ID" value="RKF12993.1"/>
    <property type="molecule type" value="Genomic_DNA"/>
</dbReference>
<protein>
    <recommendedName>
        <fullName evidence="3">glucarate dehydratase</fullName>
        <ecNumber evidence="3">4.2.1.40</ecNumber>
    </recommendedName>
</protein>
<dbReference type="InterPro" id="IPR013342">
    <property type="entry name" value="Mandelate_racemase_C"/>
</dbReference>
<comment type="caution">
    <text evidence="5">The sequence shown here is derived from an EMBL/GenBank/DDBJ whole genome shotgun (WGS) entry which is preliminary data.</text>
</comment>
<comment type="catalytic activity">
    <reaction evidence="1">
        <text>D-glucarate = 5-dehydro-4-deoxy-D-glucarate + H2O</text>
        <dbReference type="Rhea" id="RHEA:14573"/>
        <dbReference type="ChEBI" id="CHEBI:15377"/>
        <dbReference type="ChEBI" id="CHEBI:30612"/>
        <dbReference type="ChEBI" id="CHEBI:42819"/>
        <dbReference type="EC" id="4.2.1.40"/>
    </reaction>
</comment>
<reference evidence="5 6" key="1">
    <citation type="submission" date="2018-09" db="EMBL/GenBank/DDBJ databases">
        <title>Roseovarius spongiae sp. nov., isolated from a marine sponge.</title>
        <authorList>
            <person name="Zhuang L."/>
            <person name="Luo L."/>
        </authorList>
    </citation>
    <scope>NUCLEOTIDE SEQUENCE [LARGE SCALE GENOMIC DNA]</scope>
    <source>
        <strain evidence="5 6">HN-E21</strain>
    </source>
</reference>
<name>A0A3A8AQX2_9RHOB</name>
<dbReference type="PANTHER" id="PTHR48080:SF4">
    <property type="entry name" value="GLUCARATE DEHYDRATASE"/>
    <property type="match status" value="1"/>
</dbReference>
<evidence type="ECO:0000256" key="1">
    <source>
        <dbReference type="ARBA" id="ARBA00001426"/>
    </source>
</evidence>
<dbReference type="OrthoDB" id="9802699at2"/>
<dbReference type="PANTHER" id="PTHR48080">
    <property type="entry name" value="D-GALACTONATE DEHYDRATASE-RELATED"/>
    <property type="match status" value="1"/>
</dbReference>
<dbReference type="SUPFAM" id="SSF51604">
    <property type="entry name" value="Enolase C-terminal domain-like"/>
    <property type="match status" value="1"/>
</dbReference>
<proteinExistence type="predicted"/>
<dbReference type="AlphaFoldDB" id="A0A3A8AQX2"/>
<gene>
    <name evidence="5" type="ORF">D6850_15940</name>
</gene>
<comment type="pathway">
    <text evidence="2">Carbohydrate acid metabolism; D-glucarate degradation; 2,5-dioxopentanoate from D-glucarate: step 1/2.</text>
</comment>
<organism evidence="5 6">
    <name type="scientific">Roseovarius spongiae</name>
    <dbReference type="NCBI Taxonomy" id="2320272"/>
    <lineage>
        <taxon>Bacteria</taxon>
        <taxon>Pseudomonadati</taxon>
        <taxon>Pseudomonadota</taxon>
        <taxon>Alphaproteobacteria</taxon>
        <taxon>Rhodobacterales</taxon>
        <taxon>Roseobacteraceae</taxon>
        <taxon>Roseovarius</taxon>
    </lineage>
</organism>
<dbReference type="Gene3D" id="3.20.20.120">
    <property type="entry name" value="Enolase-like C-terminal domain"/>
    <property type="match status" value="1"/>
</dbReference>
<dbReference type="InterPro" id="IPR036849">
    <property type="entry name" value="Enolase-like_C_sf"/>
</dbReference>
<evidence type="ECO:0000313" key="5">
    <source>
        <dbReference type="EMBL" id="RKF12993.1"/>
    </source>
</evidence>
<dbReference type="EC" id="4.2.1.40" evidence="3"/>
<dbReference type="SMART" id="SM00922">
    <property type="entry name" value="MR_MLE"/>
    <property type="match status" value="1"/>
</dbReference>
<dbReference type="Pfam" id="PF02746">
    <property type="entry name" value="MR_MLE_N"/>
    <property type="match status" value="1"/>
</dbReference>
<evidence type="ECO:0000313" key="6">
    <source>
        <dbReference type="Proteomes" id="UP000281128"/>
    </source>
</evidence>
<evidence type="ECO:0000256" key="2">
    <source>
        <dbReference type="ARBA" id="ARBA00005183"/>
    </source>
</evidence>
<dbReference type="InterPro" id="IPR029065">
    <property type="entry name" value="Enolase_C-like"/>
</dbReference>
<accession>A0A3A8AQX2</accession>
<dbReference type="InterPro" id="IPR013341">
    <property type="entry name" value="Mandelate_racemase_N_dom"/>
</dbReference>
<dbReference type="GO" id="GO:0008872">
    <property type="term" value="F:glucarate dehydratase activity"/>
    <property type="evidence" value="ECO:0007669"/>
    <property type="project" value="UniProtKB-EC"/>
</dbReference>
<evidence type="ECO:0000256" key="3">
    <source>
        <dbReference type="ARBA" id="ARBA00011973"/>
    </source>
</evidence>
<dbReference type="SUPFAM" id="SSF54826">
    <property type="entry name" value="Enolase N-terminal domain-like"/>
    <property type="match status" value="1"/>
</dbReference>
<dbReference type="InterPro" id="IPR034593">
    <property type="entry name" value="DgoD-like"/>
</dbReference>
<keyword evidence="6" id="KW-1185">Reference proteome</keyword>